<feature type="compositionally biased region" description="Basic and acidic residues" evidence="1">
    <location>
        <begin position="247"/>
        <end position="265"/>
    </location>
</feature>
<evidence type="ECO:0000313" key="3">
    <source>
        <dbReference type="EMBL" id="KFH44180.1"/>
    </source>
</evidence>
<evidence type="ECO:0000256" key="2">
    <source>
        <dbReference type="SAM" id="Phobius"/>
    </source>
</evidence>
<dbReference type="PANTHER" id="PTHR35519">
    <property type="entry name" value="MEMBRANE PROTEINS"/>
    <property type="match status" value="1"/>
</dbReference>
<organism evidence="3 4">
    <name type="scientific">Hapsidospora chrysogenum (strain ATCC 11550 / CBS 779.69 / DSM 880 / IAM 14645 / JCM 23072 / IMI 49137)</name>
    <name type="common">Acremonium chrysogenum</name>
    <dbReference type="NCBI Taxonomy" id="857340"/>
    <lineage>
        <taxon>Eukaryota</taxon>
        <taxon>Fungi</taxon>
        <taxon>Dikarya</taxon>
        <taxon>Ascomycota</taxon>
        <taxon>Pezizomycotina</taxon>
        <taxon>Sordariomycetes</taxon>
        <taxon>Hypocreomycetidae</taxon>
        <taxon>Hypocreales</taxon>
        <taxon>Bionectriaceae</taxon>
        <taxon>Hapsidospora</taxon>
    </lineage>
</organism>
<dbReference type="OrthoDB" id="2103474at2759"/>
<feature type="compositionally biased region" description="Basic residues" evidence="1">
    <location>
        <begin position="42"/>
        <end position="52"/>
    </location>
</feature>
<proteinExistence type="predicted"/>
<reference evidence="4" key="1">
    <citation type="journal article" date="2014" name="Genome Announc.">
        <title>Genome sequence and annotation of Acremonium chrysogenum, producer of the beta-lactam antibiotic cephalosporin C.</title>
        <authorList>
            <person name="Terfehr D."/>
            <person name="Dahlmann T.A."/>
            <person name="Specht T."/>
            <person name="Zadra I."/>
            <person name="Kuernsteiner H."/>
            <person name="Kueck U."/>
        </authorList>
    </citation>
    <scope>NUCLEOTIDE SEQUENCE [LARGE SCALE GENOMIC DNA]</scope>
    <source>
        <strain evidence="4">ATCC 11550 / CBS 779.69 / DSM 880 / IAM 14645 / JCM 23072 / IMI 49137</strain>
    </source>
</reference>
<dbReference type="Proteomes" id="UP000029964">
    <property type="component" value="Unassembled WGS sequence"/>
</dbReference>
<feature type="compositionally biased region" description="Polar residues" evidence="1">
    <location>
        <begin position="210"/>
        <end position="224"/>
    </location>
</feature>
<name>A0A086T498_HAPC1</name>
<dbReference type="InterPro" id="IPR025187">
    <property type="entry name" value="DUF4112"/>
</dbReference>
<keyword evidence="4" id="KW-1185">Reference proteome</keyword>
<keyword evidence="2" id="KW-1133">Transmembrane helix</keyword>
<feature type="transmembrane region" description="Helical" evidence="2">
    <location>
        <begin position="130"/>
        <end position="154"/>
    </location>
</feature>
<sequence length="273" mass="29845">MASLVAKIVGKKILGETIQNKFGKEDPYFETVPATRLDGTPHKTKTKRRKKALPPGISEHDGQVLTKVKRRAYRLDMCLFSFLGVKFGWGSVIGIIPGIGDVMDALLALMVMKTCAQIEGGLPSALRVKMMINIILDFVIGLVPFLGDVADAAFKANSRNAMLLESHLREKGQKALRQSGLPVPAVDPSSPEEFDRLQNSSGHGDRSPLPSRQPSARSARQNPSQPMPNEPARAEVRGGSGWWNKSRPRDVEMGEVGDTRSDSHRNGGRSGRR</sequence>
<keyword evidence="2" id="KW-0472">Membrane</keyword>
<dbReference type="HOGENOM" id="CLU_067862_1_0_1"/>
<dbReference type="Pfam" id="PF13430">
    <property type="entry name" value="DUF4112"/>
    <property type="match status" value="1"/>
</dbReference>
<protein>
    <submittedName>
        <fullName evidence="3">Putative membrane protein-like protein</fullName>
    </submittedName>
</protein>
<dbReference type="AlphaFoldDB" id="A0A086T498"/>
<comment type="caution">
    <text evidence="3">The sequence shown here is derived from an EMBL/GenBank/DDBJ whole genome shotgun (WGS) entry which is preliminary data.</text>
</comment>
<dbReference type="PANTHER" id="PTHR35519:SF2">
    <property type="entry name" value="PH DOMAIN PROTEIN"/>
    <property type="match status" value="1"/>
</dbReference>
<gene>
    <name evidence="3" type="ORF">ACRE_050540</name>
</gene>
<feature type="region of interest" description="Disordered" evidence="1">
    <location>
        <begin position="174"/>
        <end position="273"/>
    </location>
</feature>
<evidence type="ECO:0000256" key="1">
    <source>
        <dbReference type="SAM" id="MobiDB-lite"/>
    </source>
</evidence>
<feature type="transmembrane region" description="Helical" evidence="2">
    <location>
        <begin position="77"/>
        <end position="100"/>
    </location>
</feature>
<accession>A0A086T498</accession>
<feature type="region of interest" description="Disordered" evidence="1">
    <location>
        <begin position="33"/>
        <end position="54"/>
    </location>
</feature>
<keyword evidence="2" id="KW-0812">Transmembrane</keyword>
<evidence type="ECO:0000313" key="4">
    <source>
        <dbReference type="Proteomes" id="UP000029964"/>
    </source>
</evidence>
<dbReference type="STRING" id="857340.A0A086T498"/>
<dbReference type="EMBL" id="JPKY01000053">
    <property type="protein sequence ID" value="KFH44180.1"/>
    <property type="molecule type" value="Genomic_DNA"/>
</dbReference>